<dbReference type="InterPro" id="IPR026937">
    <property type="entry name" value="SBNO_Helicase_C_dom"/>
</dbReference>
<gene>
    <name evidence="6" type="ORF">DdX_01680</name>
</gene>
<feature type="region of interest" description="Disordered" evidence="2">
    <location>
        <begin position="39"/>
        <end position="105"/>
    </location>
</feature>
<name>A0AAD4R8A6_9BILA</name>
<evidence type="ECO:0000313" key="6">
    <source>
        <dbReference type="EMBL" id="KAI1729439.1"/>
    </source>
</evidence>
<dbReference type="PANTHER" id="PTHR12706:SF30">
    <property type="entry name" value="PROTEIN STRAWBERRY NOTCH-RELATED"/>
    <property type="match status" value="1"/>
</dbReference>
<organism evidence="6 7">
    <name type="scientific">Ditylenchus destructor</name>
    <dbReference type="NCBI Taxonomy" id="166010"/>
    <lineage>
        <taxon>Eukaryota</taxon>
        <taxon>Metazoa</taxon>
        <taxon>Ecdysozoa</taxon>
        <taxon>Nematoda</taxon>
        <taxon>Chromadorea</taxon>
        <taxon>Rhabditida</taxon>
        <taxon>Tylenchina</taxon>
        <taxon>Tylenchomorpha</taxon>
        <taxon>Sphaerularioidea</taxon>
        <taxon>Anguinidae</taxon>
        <taxon>Anguininae</taxon>
        <taxon>Ditylenchus</taxon>
    </lineage>
</organism>
<keyword evidence="7" id="KW-1185">Reference proteome</keyword>
<feature type="domain" description="Strawberry notch AAA" evidence="4">
    <location>
        <begin position="350"/>
        <end position="501"/>
    </location>
</feature>
<evidence type="ECO:0000259" key="3">
    <source>
        <dbReference type="Pfam" id="PF13871"/>
    </source>
</evidence>
<dbReference type="Pfam" id="PF13872">
    <property type="entry name" value="AAA_34"/>
    <property type="match status" value="2"/>
</dbReference>
<dbReference type="GO" id="GO:0042393">
    <property type="term" value="F:histone binding"/>
    <property type="evidence" value="ECO:0007669"/>
    <property type="project" value="TreeGrafter"/>
</dbReference>
<dbReference type="InterPro" id="IPR057332">
    <property type="entry name" value="SBNO_a/b_dom"/>
</dbReference>
<evidence type="ECO:0000259" key="4">
    <source>
        <dbReference type="Pfam" id="PF13872"/>
    </source>
</evidence>
<accession>A0AAD4R8A6</accession>
<dbReference type="InterPro" id="IPR026741">
    <property type="entry name" value="SNO"/>
</dbReference>
<evidence type="ECO:0000256" key="1">
    <source>
        <dbReference type="ARBA" id="ARBA00006992"/>
    </source>
</evidence>
<dbReference type="PROSITE" id="PS00018">
    <property type="entry name" value="EF_HAND_1"/>
    <property type="match status" value="1"/>
</dbReference>
<dbReference type="EMBL" id="JAKKPZ010000001">
    <property type="protein sequence ID" value="KAI1729439.1"/>
    <property type="molecule type" value="Genomic_DNA"/>
</dbReference>
<dbReference type="GO" id="GO:0006355">
    <property type="term" value="P:regulation of DNA-templated transcription"/>
    <property type="evidence" value="ECO:0007669"/>
    <property type="project" value="InterPro"/>
</dbReference>
<dbReference type="InterPro" id="IPR039187">
    <property type="entry name" value="SNO_AAA"/>
</dbReference>
<dbReference type="GO" id="GO:0005634">
    <property type="term" value="C:nucleus"/>
    <property type="evidence" value="ECO:0007669"/>
    <property type="project" value="TreeGrafter"/>
</dbReference>
<feature type="domain" description="Strawberry notch helicase C" evidence="3">
    <location>
        <begin position="871"/>
        <end position="1150"/>
    </location>
</feature>
<dbReference type="SUPFAM" id="SSF52540">
    <property type="entry name" value="P-loop containing nucleoside triphosphate hydrolases"/>
    <property type="match status" value="1"/>
</dbReference>
<dbReference type="InterPro" id="IPR018247">
    <property type="entry name" value="EF_Hand_1_Ca_BS"/>
</dbReference>
<feature type="compositionally biased region" description="Basic and acidic residues" evidence="2">
    <location>
        <begin position="53"/>
        <end position="62"/>
    </location>
</feature>
<feature type="region of interest" description="Disordered" evidence="2">
    <location>
        <begin position="795"/>
        <end position="818"/>
    </location>
</feature>
<keyword evidence="6" id="KW-0378">Hydrolase</keyword>
<feature type="domain" description="Strawberry notch AAA" evidence="4">
    <location>
        <begin position="280"/>
        <end position="344"/>
    </location>
</feature>
<feature type="compositionally biased region" description="Polar residues" evidence="2">
    <location>
        <begin position="39"/>
        <end position="50"/>
    </location>
</feature>
<evidence type="ECO:0000313" key="7">
    <source>
        <dbReference type="Proteomes" id="UP001201812"/>
    </source>
</evidence>
<dbReference type="GO" id="GO:0031490">
    <property type="term" value="F:chromatin DNA binding"/>
    <property type="evidence" value="ECO:0007669"/>
    <property type="project" value="TreeGrafter"/>
</dbReference>
<dbReference type="InterPro" id="IPR027417">
    <property type="entry name" value="P-loop_NTPase"/>
</dbReference>
<dbReference type="Pfam" id="PF25373">
    <property type="entry name" value="SBNO"/>
    <property type="match status" value="1"/>
</dbReference>
<evidence type="ECO:0000259" key="5">
    <source>
        <dbReference type="Pfam" id="PF25373"/>
    </source>
</evidence>
<feature type="region of interest" description="Disordered" evidence="2">
    <location>
        <begin position="635"/>
        <end position="682"/>
    </location>
</feature>
<comment type="similarity">
    <text evidence="1">Belongs to the SBNO family.</text>
</comment>
<sequence length="1374" mass="155225">MDDLLLTALSESGLDEFVFETEEQPSTSTQVQTQNEITAVSAMPSTSSYEPPQIRRLDEDRNIPPPPVLQRQQPQPSNGFHSRGPSIGSNPGFRRVPHPTPQIRHPYQMRQLPSGISPQRRVMVISRGQTVRRAVVNGQVVQMRQPERKITYMSSSGQIVNLNQGESSRPSYQQSIRRGGVMRGASRGTRPNYFYHANEVNVHQPQSQYRPMPRMMDMIRPITKPEPSFNIVEKITIDDANIDMPLDNRGSIPHEEDETEQIQVDTYVEYHPPKLRSGLRHPDIVVETVSLSSVGSPEIRYTMSIPETVVDEGKISALQLEAALYACQAHEKRLPTGERVGYLIVGESKNTRSPYGSRLKQILQWCGKEFDGVIVFDECHRAKNLCPTTSAKSTKAGRFVVELQHALPSARVVYASATGATEPRNMAYMTRIGLWGKGLTFTTFADFIHAVENRGVGAMEMVAMDMKLRGLYMARQLSFKGVGFRVAEVPLTRDFVNIYDESVRLWMECRRQFARALRHMPPDDRKIWQKVWSHFWSAHQRFFKYLCISAKVEECVNIALQAIKQGKCVVIGLQSTGESQITNFLEDFGEPTEFVSTAKSVLQSLIEKHFPSYNDNSVSAVDDFERMFLSMEGGTKNRSRKRRHNFESPYETRSTRQRFASGGSDRVNSENESNADGNIDHIGETLLNGESKDLVRTLMDELSSDDDDDDFAEKPTYISNSPERRLCGNLTSDQYDSKENGGRINRCEINPFCVDFAKEDPWAKSQQQLDERNFLSASAVNKLPAELEKRFAEARAKETKVTKKTPSPPPQQVPKKPKVNVVQQTSASDFINSTNIIGSKDDDDDGSINLTEVKTDLLAAVERLGKLLPPNTLDQLINQLGGPSFVAEMTGRRGRITTNEGGEVKYELRNADSEVPVECMNLEEKDKFMRGEKLVAIISEAASSGISLQSDRRAANQLRRVHITLELPWSADKAIQQFGRTHRSNQVSGPEYVFLISELAGEKRFASTVAKRLESLGALTHGDRRATESRDLSQFNIDNKYGREALEILLKTIVGAIQPLIPPPSAYTAGNFFKDMRTYLEGVGMLYRPSPTSADFDIVRDTVSISKFLNRLLGLPVHAQNLLFQYFNDIILELIRQAKLDGTYDMGIMDIGVGSDRVQKTESRKFEGSMNANDFLVEMHKISLHRGVSWEEAHSLLNMHQAPHDGFYFSYIGFKKKVAVSLVFGIGKAMEGDHHRTFCVTRPNTGRSPKFISLHELSTRFTKVSTAEAMTAWKEQYDQMERMCYHQYFYGKCTETAAGKFCEVGRRNRTYFILSGSVICVWPALEEILADAKHKNRRMQIVRVRTDNNQKIIGLLVLPNHVVKLVKLLEERCR</sequence>
<dbReference type="GO" id="GO:0016787">
    <property type="term" value="F:hydrolase activity"/>
    <property type="evidence" value="ECO:0007669"/>
    <property type="project" value="UniProtKB-KW"/>
</dbReference>
<dbReference type="PANTHER" id="PTHR12706">
    <property type="entry name" value="STRAWBERRY NOTCH-RELATED"/>
    <property type="match status" value="1"/>
</dbReference>
<evidence type="ECO:0000256" key="2">
    <source>
        <dbReference type="SAM" id="MobiDB-lite"/>
    </source>
</evidence>
<feature type="domain" description="SBNO alpha/beta" evidence="5">
    <location>
        <begin position="1188"/>
        <end position="1307"/>
    </location>
</feature>
<proteinExistence type="inferred from homology"/>
<dbReference type="Proteomes" id="UP001201812">
    <property type="component" value="Unassembled WGS sequence"/>
</dbReference>
<comment type="caution">
    <text evidence="6">The sequence shown here is derived from an EMBL/GenBank/DDBJ whole genome shotgun (WGS) entry which is preliminary data.</text>
</comment>
<dbReference type="Pfam" id="PF13871">
    <property type="entry name" value="Helicase_C_4"/>
    <property type="match status" value="1"/>
</dbReference>
<reference evidence="6" key="1">
    <citation type="submission" date="2022-01" db="EMBL/GenBank/DDBJ databases">
        <title>Genome Sequence Resource for Two Populations of Ditylenchus destructor, the Migratory Endoparasitic Phytonematode.</title>
        <authorList>
            <person name="Zhang H."/>
            <person name="Lin R."/>
            <person name="Xie B."/>
        </authorList>
    </citation>
    <scope>NUCLEOTIDE SEQUENCE</scope>
    <source>
        <strain evidence="6">BazhouSP</strain>
    </source>
</reference>
<protein>
    <submittedName>
        <fullName evidence="6">P-loop containing NTP hydrolase pore-1 domain-containing protein</fullName>
    </submittedName>
</protein>